<evidence type="ECO:0000259" key="1">
    <source>
        <dbReference type="SMART" id="SM00256"/>
    </source>
</evidence>
<accession>A0AAD4HCN3</accession>
<dbReference type="InterPro" id="IPR036047">
    <property type="entry name" value="F-box-like_dom_sf"/>
</dbReference>
<evidence type="ECO:0000313" key="2">
    <source>
        <dbReference type="EMBL" id="KAG1891825.1"/>
    </source>
</evidence>
<dbReference type="SUPFAM" id="SSF81383">
    <property type="entry name" value="F-box domain"/>
    <property type="match status" value="1"/>
</dbReference>
<dbReference type="Pfam" id="PF00646">
    <property type="entry name" value="F-box"/>
    <property type="match status" value="1"/>
</dbReference>
<sequence length="504" mass="57684">MIAPTLDTRQTTPVACLPALLVEILRHIDGPSILQCSSVCRTLNRAIDSSAELQYHIELALDCVLDGPPSTVTVSECLEQLRTLRSAWTLFEWKKEVRVPMPDFCHAYELVGGGGIDHNQSCSRRFISSWLPPSSAPGHTLVRNAIGISTGDFTIDPSQDLIAFHPEASSPILRTLTPSIMTSAFIQIVDDVIGMFWMELDNPRITIWNWKTGQILVVRSQRRRLATHISYFSFILNRAYMITRGIDGGSIQVFTFGENQHEIVHVASLSLPVLKSRHFVHCAIHTGHFVARCPPNTPFWTNQEERMYVLSVDYIQMDPHIPGARPKFFLFFKNSTPLRYIRKYREQRETTPFEVPWEEWGPHESRMLHHQVPYQWLRYVHGHRVVFPLQSSSTQVMDFNVRKTKRHVFPPQPDSKARVEVIDYPTIISSDGLFPGLIETNLPYRICRRDELEGFSGVMIDEQRFVGLKSPSFADGDMKDLHVLTAVERCTLLFCCRSQDKCYS</sequence>
<dbReference type="GeneID" id="64657503"/>
<dbReference type="SMART" id="SM00256">
    <property type="entry name" value="FBOX"/>
    <property type="match status" value="1"/>
</dbReference>
<organism evidence="2 3">
    <name type="scientific">Suillus fuscotomentosus</name>
    <dbReference type="NCBI Taxonomy" id="1912939"/>
    <lineage>
        <taxon>Eukaryota</taxon>
        <taxon>Fungi</taxon>
        <taxon>Dikarya</taxon>
        <taxon>Basidiomycota</taxon>
        <taxon>Agaricomycotina</taxon>
        <taxon>Agaricomycetes</taxon>
        <taxon>Agaricomycetidae</taxon>
        <taxon>Boletales</taxon>
        <taxon>Suillineae</taxon>
        <taxon>Suillaceae</taxon>
        <taxon>Suillus</taxon>
    </lineage>
</organism>
<protein>
    <recommendedName>
        <fullName evidence="1">F-box domain-containing protein</fullName>
    </recommendedName>
</protein>
<dbReference type="Proteomes" id="UP001195769">
    <property type="component" value="Unassembled WGS sequence"/>
</dbReference>
<dbReference type="RefSeq" id="XP_041218301.1">
    <property type="nucleotide sequence ID" value="XM_041363205.1"/>
</dbReference>
<dbReference type="AlphaFoldDB" id="A0AAD4HCN3"/>
<feature type="domain" description="F-box" evidence="1">
    <location>
        <begin position="17"/>
        <end position="56"/>
    </location>
</feature>
<dbReference type="CDD" id="cd09917">
    <property type="entry name" value="F-box_SF"/>
    <property type="match status" value="1"/>
</dbReference>
<dbReference type="InterPro" id="IPR001810">
    <property type="entry name" value="F-box_dom"/>
</dbReference>
<proteinExistence type="predicted"/>
<comment type="caution">
    <text evidence="2">The sequence shown here is derived from an EMBL/GenBank/DDBJ whole genome shotgun (WGS) entry which is preliminary data.</text>
</comment>
<name>A0AAD4HCN3_9AGAM</name>
<gene>
    <name evidence="2" type="ORF">F5891DRAFT_1068809</name>
</gene>
<keyword evidence="3" id="KW-1185">Reference proteome</keyword>
<dbReference type="EMBL" id="JABBWK010000120">
    <property type="protein sequence ID" value="KAG1891825.1"/>
    <property type="molecule type" value="Genomic_DNA"/>
</dbReference>
<evidence type="ECO:0000313" key="3">
    <source>
        <dbReference type="Proteomes" id="UP001195769"/>
    </source>
</evidence>
<reference evidence="2" key="1">
    <citation type="journal article" date="2020" name="New Phytol.">
        <title>Comparative genomics reveals dynamic genome evolution in host specialist ectomycorrhizal fungi.</title>
        <authorList>
            <person name="Lofgren L.A."/>
            <person name="Nguyen N.H."/>
            <person name="Vilgalys R."/>
            <person name="Ruytinx J."/>
            <person name="Liao H.L."/>
            <person name="Branco S."/>
            <person name="Kuo A."/>
            <person name="LaButti K."/>
            <person name="Lipzen A."/>
            <person name="Andreopoulos W."/>
            <person name="Pangilinan J."/>
            <person name="Riley R."/>
            <person name="Hundley H."/>
            <person name="Na H."/>
            <person name="Barry K."/>
            <person name="Grigoriev I.V."/>
            <person name="Stajich J.E."/>
            <person name="Kennedy P.G."/>
        </authorList>
    </citation>
    <scope>NUCLEOTIDE SEQUENCE</scope>
    <source>
        <strain evidence="2">FC203</strain>
    </source>
</reference>